<evidence type="ECO:0000256" key="10">
    <source>
        <dbReference type="PROSITE-ProRule" id="PRU01360"/>
    </source>
</evidence>
<dbReference type="InterPro" id="IPR008969">
    <property type="entry name" value="CarboxyPept-like_regulatory"/>
</dbReference>
<evidence type="ECO:0000256" key="3">
    <source>
        <dbReference type="ARBA" id="ARBA00022452"/>
    </source>
</evidence>
<feature type="domain" description="Secretin/TonB short N-terminal" evidence="13">
    <location>
        <begin position="47"/>
        <end position="98"/>
    </location>
</feature>
<protein>
    <submittedName>
        <fullName evidence="14">SusC/RagA family TonB-linked outer membrane protein</fullName>
    </submittedName>
</protein>
<evidence type="ECO:0000313" key="14">
    <source>
        <dbReference type="EMBL" id="QGA25577.1"/>
    </source>
</evidence>
<dbReference type="Pfam" id="PF00593">
    <property type="entry name" value="TonB_dep_Rec_b-barrel"/>
    <property type="match status" value="1"/>
</dbReference>
<keyword evidence="2 10" id="KW-0813">Transport</keyword>
<evidence type="ECO:0000313" key="15">
    <source>
        <dbReference type="Proteomes" id="UP000326921"/>
    </source>
</evidence>
<dbReference type="GO" id="GO:0006826">
    <property type="term" value="P:iron ion transport"/>
    <property type="evidence" value="ECO:0007669"/>
    <property type="project" value="UniProtKB-KW"/>
</dbReference>
<comment type="subcellular location">
    <subcellularLocation>
        <location evidence="1 10">Cell outer membrane</location>
        <topology evidence="1 10">Multi-pass membrane protein</topology>
    </subcellularLocation>
</comment>
<keyword evidence="12" id="KW-0732">Signal</keyword>
<dbReference type="InterPro" id="IPR011662">
    <property type="entry name" value="Secretin/TonB_short_N"/>
</dbReference>
<keyword evidence="3 10" id="KW-1134">Transmembrane beta strand</keyword>
<dbReference type="SMART" id="SM00965">
    <property type="entry name" value="STN"/>
    <property type="match status" value="1"/>
</dbReference>
<dbReference type="SUPFAM" id="SSF56935">
    <property type="entry name" value="Porins"/>
    <property type="match status" value="1"/>
</dbReference>
<dbReference type="PROSITE" id="PS52016">
    <property type="entry name" value="TONB_DEPENDENT_REC_3"/>
    <property type="match status" value="1"/>
</dbReference>
<dbReference type="NCBIfam" id="TIGR04056">
    <property type="entry name" value="OMP_RagA_SusC"/>
    <property type="match status" value="1"/>
</dbReference>
<dbReference type="KEGG" id="sphe:GFH32_04260"/>
<keyword evidence="4" id="KW-0406">Ion transport</keyword>
<dbReference type="InterPro" id="IPR039426">
    <property type="entry name" value="TonB-dep_rcpt-like"/>
</dbReference>
<dbReference type="EMBL" id="CP045652">
    <property type="protein sequence ID" value="QGA25577.1"/>
    <property type="molecule type" value="Genomic_DNA"/>
</dbReference>
<keyword evidence="4" id="KW-0410">Iron transport</keyword>
<evidence type="ECO:0000256" key="4">
    <source>
        <dbReference type="ARBA" id="ARBA00022496"/>
    </source>
</evidence>
<evidence type="ECO:0000256" key="11">
    <source>
        <dbReference type="RuleBase" id="RU003357"/>
    </source>
</evidence>
<evidence type="ECO:0000256" key="12">
    <source>
        <dbReference type="SAM" id="SignalP"/>
    </source>
</evidence>
<reference evidence="14 15" key="1">
    <citation type="submission" date="2019-10" db="EMBL/GenBank/DDBJ databases">
        <authorList>
            <person name="Dong K."/>
        </authorList>
    </citation>
    <scope>NUCLEOTIDE SEQUENCE [LARGE SCALE GENOMIC DNA]</scope>
    <source>
        <strain evidence="15">dk4302</strain>
    </source>
</reference>
<dbReference type="AlphaFoldDB" id="A0A5Q0Q6A9"/>
<dbReference type="InterPro" id="IPR023997">
    <property type="entry name" value="TonB-dep_OMP_SusC/RagA_CS"/>
</dbReference>
<dbReference type="Gene3D" id="2.170.130.10">
    <property type="entry name" value="TonB-dependent receptor, plug domain"/>
    <property type="match status" value="1"/>
</dbReference>
<dbReference type="NCBIfam" id="TIGR04057">
    <property type="entry name" value="SusC_RagA_signa"/>
    <property type="match status" value="1"/>
</dbReference>
<dbReference type="InterPro" id="IPR000531">
    <property type="entry name" value="Beta-barrel_TonB"/>
</dbReference>
<evidence type="ECO:0000256" key="2">
    <source>
        <dbReference type="ARBA" id="ARBA00022448"/>
    </source>
</evidence>
<evidence type="ECO:0000256" key="8">
    <source>
        <dbReference type="ARBA" id="ARBA00023136"/>
    </source>
</evidence>
<dbReference type="InterPro" id="IPR037066">
    <property type="entry name" value="Plug_dom_sf"/>
</dbReference>
<gene>
    <name evidence="14" type="ORF">GFH32_04260</name>
</gene>
<comment type="similarity">
    <text evidence="10 11">Belongs to the TonB-dependent receptor family.</text>
</comment>
<dbReference type="Gene3D" id="3.55.50.30">
    <property type="match status" value="1"/>
</dbReference>
<evidence type="ECO:0000256" key="9">
    <source>
        <dbReference type="ARBA" id="ARBA00023237"/>
    </source>
</evidence>
<keyword evidence="7 11" id="KW-0798">TonB box</keyword>
<dbReference type="Pfam" id="PF07715">
    <property type="entry name" value="Plug"/>
    <property type="match status" value="1"/>
</dbReference>
<sequence>MKFRGLTLFLGILCFSYCFAQQKKYSLNQDNKSLQEVIKQIETETGHRFFFNNNQIDLSKKVSIHQNNKSIDAILSEIFAGTNIGYQFKDNNIILSRKAQQEQTVQINGQIRDIELNPVGGATISTGTNTSRSNQDGSFTIQAPVNGTLKISYLGFKTQHIPINQKTTIVVNLVSDAESIDEVVVTALGVKREQKALGYAVQKVDGQALSTAKGVDVATSLTGRVAGMSVKNSTEFNTAPTINVRGMSPLIVIDGVATQFVSLRDIPADDIEDITVLKGASASALYGARGGSGAIMVTTKKSKLKGLDVQINSSNMFTSGYVAMPKVQGSYSSGQGGKYAAGSYVWGDKLDIGRTVQMYNPITMETEEQELVSKGKDNLSNFQRPSYILNNNISISQRGDHGGVRASLTHVFNQGQYENNHLNKVTYLVNGDMTSGDFKFEGGLNYNKRFYPNMGATGYGGGGILYNLNVWSGTEYDIRDYKNYWKTPDEQQNWMDQSWYDNPYYIVNEIIHKSDYNILNGFLNTQYKSGDWLTINARLGSDFYSSQDKYQNPIGAVGGWNRLGYFSTTRAGGYSVNGDLMATVRKQINDFQLEGFIGTGINYRNNDSQNGTTAGGLSVPGFYSLKASVSPATTSSSLTRRQDNALYGRFTGSWKNRVFLEVTGRNDWSSTLDNENNSFFYPSVSSSVVVSDFFNLPEAINFWKIRGAWTRTKYAPGIYEINQQYSIASDVWQGLGTATYPTILRSRSIMPETIDSWEIGSEIHLIKDRINLDFTYYNTLKYNQQRNASISNASGFNQTQINIKEDLRRKGFEIALNANVIKHEDFNWSSRINWSKDNYYYDNIDPDYSTDKPWVRNGARWDWYGIYDWERDPSGNLIHYGGLPKVSNYQSVAGFTDPDFIWGWSNTFNYKNFTLNFSFDGRVGGVMHSVTDQAMWNSGSHPDSDNEYRYDMVVNGNKNYVGNGVKIVSGSVDYDNYGNITRDDRVFADNDMGVSYESYSIRMAPYIGSPRSQFVYSQTFLKLRDLSLIYKLPSNITSKIKARQASIGIIGQNLWLWSKKFKYSDPDLGTENLNSASIRYIGGNINIQF</sequence>
<evidence type="ECO:0000256" key="6">
    <source>
        <dbReference type="ARBA" id="ARBA00023004"/>
    </source>
</evidence>
<keyword evidence="5 10" id="KW-0812">Transmembrane</keyword>
<feature type="chain" id="PRO_5024974089" evidence="12">
    <location>
        <begin position="21"/>
        <end position="1089"/>
    </location>
</feature>
<dbReference type="RefSeq" id="WP_153509897.1">
    <property type="nucleotide sequence ID" value="NZ_CP045652.1"/>
</dbReference>
<keyword evidence="6" id="KW-0408">Iron</keyword>
<dbReference type="Pfam" id="PF07660">
    <property type="entry name" value="STN"/>
    <property type="match status" value="1"/>
</dbReference>
<accession>A0A5Q0Q6A9</accession>
<proteinExistence type="inferred from homology"/>
<keyword evidence="8 10" id="KW-0472">Membrane</keyword>
<evidence type="ECO:0000256" key="5">
    <source>
        <dbReference type="ARBA" id="ARBA00022692"/>
    </source>
</evidence>
<evidence type="ECO:0000256" key="1">
    <source>
        <dbReference type="ARBA" id="ARBA00004571"/>
    </source>
</evidence>
<feature type="signal peptide" evidence="12">
    <location>
        <begin position="1"/>
        <end position="20"/>
    </location>
</feature>
<dbReference type="SUPFAM" id="SSF49464">
    <property type="entry name" value="Carboxypeptidase regulatory domain-like"/>
    <property type="match status" value="1"/>
</dbReference>
<dbReference type="Pfam" id="PF13715">
    <property type="entry name" value="CarbopepD_reg_2"/>
    <property type="match status" value="1"/>
</dbReference>
<dbReference type="Gene3D" id="2.40.170.20">
    <property type="entry name" value="TonB-dependent receptor, beta-barrel domain"/>
    <property type="match status" value="1"/>
</dbReference>
<organism evidence="14 15">
    <name type="scientific">Sphingobacterium zhuxiongii</name>
    <dbReference type="NCBI Taxonomy" id="2662364"/>
    <lineage>
        <taxon>Bacteria</taxon>
        <taxon>Pseudomonadati</taxon>
        <taxon>Bacteroidota</taxon>
        <taxon>Sphingobacteriia</taxon>
        <taxon>Sphingobacteriales</taxon>
        <taxon>Sphingobacteriaceae</taxon>
        <taxon>Sphingobacterium</taxon>
    </lineage>
</organism>
<dbReference type="GO" id="GO:0009279">
    <property type="term" value="C:cell outer membrane"/>
    <property type="evidence" value="ECO:0007669"/>
    <property type="project" value="UniProtKB-SubCell"/>
</dbReference>
<name>A0A5Q0Q6A9_9SPHI</name>
<evidence type="ECO:0000259" key="13">
    <source>
        <dbReference type="SMART" id="SM00965"/>
    </source>
</evidence>
<evidence type="ECO:0000256" key="7">
    <source>
        <dbReference type="ARBA" id="ARBA00023077"/>
    </source>
</evidence>
<dbReference type="InterPro" id="IPR023996">
    <property type="entry name" value="TonB-dep_OMP_SusC/RagA"/>
</dbReference>
<keyword evidence="15" id="KW-1185">Reference proteome</keyword>
<dbReference type="InterPro" id="IPR012910">
    <property type="entry name" value="Plug_dom"/>
</dbReference>
<dbReference type="InterPro" id="IPR036942">
    <property type="entry name" value="Beta-barrel_TonB_sf"/>
</dbReference>
<keyword evidence="9 10" id="KW-0998">Cell outer membrane</keyword>
<dbReference type="Proteomes" id="UP000326921">
    <property type="component" value="Chromosome"/>
</dbReference>